<keyword evidence="3" id="KW-0813">Transport</keyword>
<comment type="similarity">
    <text evidence="2">Belongs to the bacterial solute-binding protein 1 family.</text>
</comment>
<evidence type="ECO:0000313" key="6">
    <source>
        <dbReference type="EMBL" id="RXG85930.1"/>
    </source>
</evidence>
<dbReference type="Pfam" id="PF01547">
    <property type="entry name" value="SBP_bac_1"/>
    <property type="match status" value="1"/>
</dbReference>
<comment type="caution">
    <text evidence="6">The sequence shown here is derived from an EMBL/GenBank/DDBJ whole genome shotgun (WGS) entry which is preliminary data.</text>
</comment>
<evidence type="ECO:0000256" key="3">
    <source>
        <dbReference type="ARBA" id="ARBA00022448"/>
    </source>
</evidence>
<evidence type="ECO:0000256" key="4">
    <source>
        <dbReference type="ARBA" id="ARBA00022729"/>
    </source>
</evidence>
<accession>A0A4Q0QB46</accession>
<sequence>MTGVPRVLTYSIAARITVFGQAGAGPTRMPVLERACRPGRRGFYMGAHRSRASRLRHCWRSLHERPPRCNVAARTTCQEETNMRSEREISTSSVTRRGFLKQVGAAAGTAGLAPALSSPFVSTALAQTKTLKVLQWSHFVPQYDKWFDSFATAWGKKNGVTVTVDHIPHLELPARAAAEVSAGAGHDIFAFSGSGGPHLYEKHVVDLSSLVSEVEKKHGKVHQIGRQIGYNEDTKVWSALPAYYISFPGLYRKDLWDETGVKPDTWEDIRVGGAKLKAKGTPIGISLGHSVDPNLSYRSMLWSYGASECDETGKRVTLNSKETLEVVKLVRAIYKDAMEPEVLSWDDASNNRLLASGRGSWIHNPISAYRSIQKANPELADKISVWKTPAGPVRRLACGSPNSYGVWRFARSKDTAIEFLRYWTDNWVAVFEASTGYNHPLFENLVPKPMPILSNDPTSHPADKLQVLETADEWHATYGYPGPAGPASDEVADNFIIVDMMAKAATDKATPEEAVAWAQKEIELIYKKWSEVL</sequence>
<reference evidence="6 7" key="1">
    <citation type="submission" date="2018-11" db="EMBL/GenBank/DDBJ databases">
        <title>Bradyrhizobium sp. nov., isolated from effective nodules of peanut in China.</title>
        <authorList>
            <person name="Li Y."/>
        </authorList>
    </citation>
    <scope>NUCLEOTIDE SEQUENCE [LARGE SCALE GENOMIC DNA]</scope>
    <source>
        <strain evidence="6 7">CCBAU 51770</strain>
    </source>
</reference>
<evidence type="ECO:0000256" key="2">
    <source>
        <dbReference type="ARBA" id="ARBA00008520"/>
    </source>
</evidence>
<comment type="subcellular location">
    <subcellularLocation>
        <location evidence="1">Periplasm</location>
    </subcellularLocation>
</comment>
<name>A0A4Q0QB46_9BRAD</name>
<keyword evidence="5" id="KW-0574">Periplasm</keyword>
<dbReference type="NCBIfam" id="TIGR01409">
    <property type="entry name" value="TAT_signal_seq"/>
    <property type="match status" value="1"/>
</dbReference>
<evidence type="ECO:0000256" key="5">
    <source>
        <dbReference type="ARBA" id="ARBA00022764"/>
    </source>
</evidence>
<dbReference type="PANTHER" id="PTHR43649">
    <property type="entry name" value="ARABINOSE-BINDING PROTEIN-RELATED"/>
    <property type="match status" value="1"/>
</dbReference>
<dbReference type="PROSITE" id="PS51318">
    <property type="entry name" value="TAT"/>
    <property type="match status" value="1"/>
</dbReference>
<dbReference type="AlphaFoldDB" id="A0A4Q0QB46"/>
<dbReference type="InterPro" id="IPR019546">
    <property type="entry name" value="TAT_signal_bac_arc"/>
</dbReference>
<dbReference type="InterPro" id="IPR006059">
    <property type="entry name" value="SBP"/>
</dbReference>
<dbReference type="GO" id="GO:0042597">
    <property type="term" value="C:periplasmic space"/>
    <property type="evidence" value="ECO:0007669"/>
    <property type="project" value="UniProtKB-SubCell"/>
</dbReference>
<dbReference type="EMBL" id="RKMK01000052">
    <property type="protein sequence ID" value="RXG85930.1"/>
    <property type="molecule type" value="Genomic_DNA"/>
</dbReference>
<dbReference type="Gene3D" id="3.40.190.10">
    <property type="entry name" value="Periplasmic binding protein-like II"/>
    <property type="match status" value="1"/>
</dbReference>
<protein>
    <submittedName>
        <fullName evidence="6">Extracellular solute-binding protein</fullName>
    </submittedName>
</protein>
<dbReference type="Proteomes" id="UP000290174">
    <property type="component" value="Unassembled WGS sequence"/>
</dbReference>
<organism evidence="6 7">
    <name type="scientific">Bradyrhizobium zhanjiangense</name>
    <dbReference type="NCBI Taxonomy" id="1325107"/>
    <lineage>
        <taxon>Bacteria</taxon>
        <taxon>Pseudomonadati</taxon>
        <taxon>Pseudomonadota</taxon>
        <taxon>Alphaproteobacteria</taxon>
        <taxon>Hyphomicrobiales</taxon>
        <taxon>Nitrobacteraceae</taxon>
        <taxon>Bradyrhizobium</taxon>
    </lineage>
</organism>
<evidence type="ECO:0000313" key="7">
    <source>
        <dbReference type="Proteomes" id="UP000290174"/>
    </source>
</evidence>
<dbReference type="SUPFAM" id="SSF53850">
    <property type="entry name" value="Periplasmic binding protein-like II"/>
    <property type="match status" value="1"/>
</dbReference>
<dbReference type="PANTHER" id="PTHR43649:SF34">
    <property type="entry name" value="ABC TRANSPORTER PERIPLASMIC-BINDING PROTEIN YCJN-RELATED"/>
    <property type="match status" value="1"/>
</dbReference>
<keyword evidence="4" id="KW-0732">Signal</keyword>
<gene>
    <name evidence="6" type="ORF">EAS61_34620</name>
</gene>
<dbReference type="InterPro" id="IPR050490">
    <property type="entry name" value="Bact_solute-bd_prot1"/>
</dbReference>
<dbReference type="InterPro" id="IPR006311">
    <property type="entry name" value="TAT_signal"/>
</dbReference>
<proteinExistence type="inferred from homology"/>
<evidence type="ECO:0000256" key="1">
    <source>
        <dbReference type="ARBA" id="ARBA00004418"/>
    </source>
</evidence>